<reference evidence="3 4" key="1">
    <citation type="journal article" date="2013" name="Stand. Genomic Sci.">
        <title>Genomic Encyclopedia of Type Strains, Phase I: The one thousand microbial genomes (KMG-I) project.</title>
        <authorList>
            <person name="Kyrpides N.C."/>
            <person name="Woyke T."/>
            <person name="Eisen J.A."/>
            <person name="Garrity G."/>
            <person name="Lilburn T.G."/>
            <person name="Beck B.J."/>
            <person name="Whitman W.B."/>
            <person name="Hugenholtz P."/>
            <person name="Klenk H.P."/>
        </authorList>
    </citation>
    <scope>NUCLEOTIDE SEQUENCE [LARGE SCALE GENOMIC DNA]</scope>
    <source>
        <strain evidence="3 4">DSM 45044</strain>
    </source>
</reference>
<evidence type="ECO:0000256" key="2">
    <source>
        <dbReference type="SAM" id="Phobius"/>
    </source>
</evidence>
<name>A0A562V4X4_9ACTN</name>
<evidence type="ECO:0000256" key="1">
    <source>
        <dbReference type="SAM" id="MobiDB-lite"/>
    </source>
</evidence>
<feature type="region of interest" description="Disordered" evidence="1">
    <location>
        <begin position="1"/>
        <end position="51"/>
    </location>
</feature>
<dbReference type="AlphaFoldDB" id="A0A562V4X4"/>
<keyword evidence="2" id="KW-0472">Membrane</keyword>
<keyword evidence="4" id="KW-1185">Reference proteome</keyword>
<keyword evidence="2" id="KW-1133">Transmembrane helix</keyword>
<protein>
    <submittedName>
        <fullName evidence="3">Uncharacterized protein</fullName>
    </submittedName>
</protein>
<dbReference type="EMBL" id="VLLL01000006">
    <property type="protein sequence ID" value="TWJ12895.1"/>
    <property type="molecule type" value="Genomic_DNA"/>
</dbReference>
<accession>A0A562V4X4</accession>
<feature type="transmembrane region" description="Helical" evidence="2">
    <location>
        <begin position="57"/>
        <end position="80"/>
    </location>
</feature>
<feature type="compositionally biased region" description="Low complexity" evidence="1">
    <location>
        <begin position="93"/>
        <end position="105"/>
    </location>
</feature>
<evidence type="ECO:0000313" key="3">
    <source>
        <dbReference type="EMBL" id="TWJ12895.1"/>
    </source>
</evidence>
<comment type="caution">
    <text evidence="3">The sequence shown here is derived from an EMBL/GenBank/DDBJ whole genome shotgun (WGS) entry which is preliminary data.</text>
</comment>
<keyword evidence="2" id="KW-0812">Transmembrane</keyword>
<evidence type="ECO:0000313" key="4">
    <source>
        <dbReference type="Proteomes" id="UP000321617"/>
    </source>
</evidence>
<organism evidence="3 4">
    <name type="scientific">Stackebrandtia albiflava</name>
    <dbReference type="NCBI Taxonomy" id="406432"/>
    <lineage>
        <taxon>Bacteria</taxon>
        <taxon>Bacillati</taxon>
        <taxon>Actinomycetota</taxon>
        <taxon>Actinomycetes</taxon>
        <taxon>Glycomycetales</taxon>
        <taxon>Glycomycetaceae</taxon>
        <taxon>Stackebrandtia</taxon>
    </lineage>
</organism>
<feature type="region of interest" description="Disordered" evidence="1">
    <location>
        <begin position="87"/>
        <end position="122"/>
    </location>
</feature>
<sequence length="295" mass="31437">MGPKVHNRAITGAGRAGGPWPRPCRLSASATLDGVKDEIRPESPPPPPTDGVDRRMLLWFAAAGGGIAVVGVVLVLILTLTSGLPGDTPGEQPGPSESLPPLAAACPPPTEQPPEGEEMPPYEGDVTVDEASGISYKAFDDPWLPWTQNWTQGELQVSYLVGQYFVTEEYAGGQYLASILSGHVPAAVNDGTDLDLKCVSEQVVADVRDNYYPQPNEMESIRDEAVVLGGRPAWIREFRLSFTQEGLTATDELVGVALIDVGRAEAAVLYVSIPGTHSEYDDVVSEVMDSVRPTG</sequence>
<proteinExistence type="predicted"/>
<gene>
    <name evidence="3" type="ORF">LX16_3662</name>
</gene>
<dbReference type="Proteomes" id="UP000321617">
    <property type="component" value="Unassembled WGS sequence"/>
</dbReference>